<reference evidence="2 3" key="1">
    <citation type="submission" date="2019-07" db="EMBL/GenBank/DDBJ databases">
        <title>Gilliamella genomes.</title>
        <authorList>
            <person name="Zheng H."/>
        </authorList>
    </citation>
    <scope>NUCLEOTIDE SEQUENCE [LARGE SCALE GENOMIC DNA]</scope>
    <source>
        <strain evidence="2 3">W8127</strain>
    </source>
</reference>
<proteinExistence type="predicted"/>
<name>A0A556SQA3_9GAMM</name>
<evidence type="ECO:0000313" key="2">
    <source>
        <dbReference type="EMBL" id="TSK03311.1"/>
    </source>
</evidence>
<accession>A0A556SQA3</accession>
<evidence type="ECO:0000313" key="3">
    <source>
        <dbReference type="Proteomes" id="UP000319483"/>
    </source>
</evidence>
<comment type="caution">
    <text evidence="2">The sequence shown here is derived from an EMBL/GenBank/DDBJ whole genome shotgun (WGS) entry which is preliminary data.</text>
</comment>
<feature type="transmembrane region" description="Helical" evidence="1">
    <location>
        <begin position="47"/>
        <end position="67"/>
    </location>
</feature>
<keyword evidence="1" id="KW-1133">Transmembrane helix</keyword>
<protein>
    <submittedName>
        <fullName evidence="2">Uncharacterized protein</fullName>
    </submittedName>
</protein>
<sequence length="374" mass="42887">MGWNIPQPLTHRQIKKTPYLLWIIGLVLLILLSFVLILLLFEDTDDSLVWFCSIIIPIILWSIPFAINLSMRYSDAVYNEEITTINKQTTKQWQAWSKQQLPIFASHVICAEQDGVKVLTGDANKIPLYPAKARPLFNASTSTQPYWFLDEVMQSLEQQSPNYRRYLTHIYLPQKLMKDDELQNAIFERWDLYPEPIMDYNAWITELYQHSDNIELSLILTCQYTSSMYSKHSQFISALLLGDESLIVNKELTAKSWLGRLMISEHDLSADLEQLLALTQLPSANIKDIWISGLDKKNRIALAITTEQLAIGNGNEQLLHDIDLTFAKPSDLTHYFTLGLANGCIAHHGGEQLAIVEYAQHIYLQLITSQKMTS</sequence>
<evidence type="ECO:0000256" key="1">
    <source>
        <dbReference type="SAM" id="Phobius"/>
    </source>
</evidence>
<keyword evidence="1" id="KW-0472">Membrane</keyword>
<dbReference type="RefSeq" id="WP_144091866.1">
    <property type="nucleotide sequence ID" value="NZ_VMHM01000007.1"/>
</dbReference>
<gene>
    <name evidence="2" type="ORF">FPQ15_06520</name>
</gene>
<dbReference type="Proteomes" id="UP000319483">
    <property type="component" value="Unassembled WGS sequence"/>
</dbReference>
<keyword evidence="1" id="KW-0812">Transmembrane</keyword>
<dbReference type="EMBL" id="VMHM01000007">
    <property type="protein sequence ID" value="TSK03311.1"/>
    <property type="molecule type" value="Genomic_DNA"/>
</dbReference>
<organism evidence="2 3">
    <name type="scientific">Gilliamella apicola</name>
    <dbReference type="NCBI Taxonomy" id="1196095"/>
    <lineage>
        <taxon>Bacteria</taxon>
        <taxon>Pseudomonadati</taxon>
        <taxon>Pseudomonadota</taxon>
        <taxon>Gammaproteobacteria</taxon>
        <taxon>Orbales</taxon>
        <taxon>Orbaceae</taxon>
        <taxon>Gilliamella</taxon>
    </lineage>
</organism>
<dbReference type="AlphaFoldDB" id="A0A556SQA3"/>
<feature type="transmembrane region" description="Helical" evidence="1">
    <location>
        <begin position="20"/>
        <end position="41"/>
    </location>
</feature>